<dbReference type="AlphaFoldDB" id="A0A426YSE4"/>
<dbReference type="EMBL" id="AMZH03010499">
    <property type="protein sequence ID" value="RRT54632.1"/>
    <property type="molecule type" value="Genomic_DNA"/>
</dbReference>
<sequence length="148" mass="16621">MLIKRPAFVRMSQLLTEIVRQTKYPAPRARNISESYAGVDGILKRMPIDSEMSLLKKVDLAEEPLPESLAERHAGIPCIMSSSFTRSSVVDRLTRRRQIGGGADRWSKQVEEEVGDVFERHPPPALLQLYARFVEGDAQSTARKGDRG</sequence>
<reference evidence="1 2" key="1">
    <citation type="journal article" date="2014" name="Agronomy (Basel)">
        <title>A Draft Genome Sequence for Ensete ventricosum, the Drought-Tolerant Tree Against Hunger.</title>
        <authorList>
            <person name="Harrison J."/>
            <person name="Moore K.A."/>
            <person name="Paszkiewicz K."/>
            <person name="Jones T."/>
            <person name="Grant M."/>
            <person name="Ambacheew D."/>
            <person name="Muzemil S."/>
            <person name="Studholme D.J."/>
        </authorList>
    </citation>
    <scope>NUCLEOTIDE SEQUENCE [LARGE SCALE GENOMIC DNA]</scope>
</reference>
<accession>A0A426YSE4</accession>
<evidence type="ECO:0000313" key="1">
    <source>
        <dbReference type="EMBL" id="RRT54632.1"/>
    </source>
</evidence>
<feature type="non-terminal residue" evidence="1">
    <location>
        <position position="148"/>
    </location>
</feature>
<dbReference type="Proteomes" id="UP000287651">
    <property type="component" value="Unassembled WGS sequence"/>
</dbReference>
<evidence type="ECO:0000313" key="2">
    <source>
        <dbReference type="Proteomes" id="UP000287651"/>
    </source>
</evidence>
<name>A0A426YSE4_ENSVE</name>
<organism evidence="1 2">
    <name type="scientific">Ensete ventricosum</name>
    <name type="common">Abyssinian banana</name>
    <name type="synonym">Musa ensete</name>
    <dbReference type="NCBI Taxonomy" id="4639"/>
    <lineage>
        <taxon>Eukaryota</taxon>
        <taxon>Viridiplantae</taxon>
        <taxon>Streptophyta</taxon>
        <taxon>Embryophyta</taxon>
        <taxon>Tracheophyta</taxon>
        <taxon>Spermatophyta</taxon>
        <taxon>Magnoliopsida</taxon>
        <taxon>Liliopsida</taxon>
        <taxon>Zingiberales</taxon>
        <taxon>Musaceae</taxon>
        <taxon>Ensete</taxon>
    </lineage>
</organism>
<protein>
    <submittedName>
        <fullName evidence="1">Uncharacterized protein</fullName>
    </submittedName>
</protein>
<comment type="caution">
    <text evidence="1">The sequence shown here is derived from an EMBL/GenBank/DDBJ whole genome shotgun (WGS) entry which is preliminary data.</text>
</comment>
<gene>
    <name evidence="1" type="ORF">B296_00031839</name>
</gene>
<proteinExistence type="predicted"/>